<evidence type="ECO:0000259" key="1">
    <source>
        <dbReference type="PROSITE" id="PS50910"/>
    </source>
</evidence>
<organism evidence="2 3">
    <name type="scientific">Candidatus Scalindua rubra</name>
    <dbReference type="NCBI Taxonomy" id="1872076"/>
    <lineage>
        <taxon>Bacteria</taxon>
        <taxon>Pseudomonadati</taxon>
        <taxon>Planctomycetota</taxon>
        <taxon>Candidatus Brocadiia</taxon>
        <taxon>Candidatus Brocadiales</taxon>
        <taxon>Candidatus Scalinduaceae</taxon>
        <taxon>Candidatus Scalindua</taxon>
    </lineage>
</organism>
<dbReference type="PROSITE" id="PS50910">
    <property type="entry name" value="HEPN"/>
    <property type="match status" value="1"/>
</dbReference>
<name>A0A1E3XF20_9BACT</name>
<feature type="domain" description="HEPN" evidence="1">
    <location>
        <begin position="13"/>
        <end position="120"/>
    </location>
</feature>
<proteinExistence type="predicted"/>
<dbReference type="SUPFAM" id="SSF81593">
    <property type="entry name" value="Nucleotidyltransferase substrate binding subunit/domain"/>
    <property type="match status" value="1"/>
</dbReference>
<protein>
    <submittedName>
        <fullName evidence="2">HEPN domain protein</fullName>
    </submittedName>
</protein>
<dbReference type="Gene3D" id="1.20.120.330">
    <property type="entry name" value="Nucleotidyltransferases domain 2"/>
    <property type="match status" value="1"/>
</dbReference>
<evidence type="ECO:0000313" key="3">
    <source>
        <dbReference type="Proteomes" id="UP000094056"/>
    </source>
</evidence>
<dbReference type="EMBL" id="MAYW01000010">
    <property type="protein sequence ID" value="ODS34232.1"/>
    <property type="molecule type" value="Genomic_DNA"/>
</dbReference>
<dbReference type="SMART" id="SM00748">
    <property type="entry name" value="HEPN"/>
    <property type="match status" value="1"/>
</dbReference>
<dbReference type="Proteomes" id="UP000094056">
    <property type="component" value="Unassembled WGS sequence"/>
</dbReference>
<comment type="caution">
    <text evidence="2">The sequence shown here is derived from an EMBL/GenBank/DDBJ whole genome shotgun (WGS) entry which is preliminary data.</text>
</comment>
<evidence type="ECO:0000313" key="2">
    <source>
        <dbReference type="EMBL" id="ODS34232.1"/>
    </source>
</evidence>
<accession>A0A1E3XF20</accession>
<dbReference type="Pfam" id="PF05168">
    <property type="entry name" value="HEPN"/>
    <property type="match status" value="1"/>
</dbReference>
<gene>
    <name evidence="2" type="ORF">SCARUB_00606</name>
</gene>
<sequence length="137" mass="16016">MADPKIVNKWIKKADEDFNFADSNLKEESSFYAQICFHFHQAAEKYLKAFIVAFDLEFEKIHNLISLLEICSEKDKSLLSLSDDCEYLNTAYIDTRYPVHWPTHYTKEDALKAKKSAENISSTIKRFLSENNMQNHV</sequence>
<dbReference type="AlphaFoldDB" id="A0A1E3XF20"/>
<dbReference type="InterPro" id="IPR007842">
    <property type="entry name" value="HEPN_dom"/>
</dbReference>
<reference evidence="2 3" key="1">
    <citation type="submission" date="2016-07" db="EMBL/GenBank/DDBJ databases">
        <title>Draft genome of Scalindua rubra, obtained from a brine-seawater interface in the Red Sea, sheds light on salt adaptation in anammox bacteria.</title>
        <authorList>
            <person name="Speth D.R."/>
            <person name="Lagkouvardos I."/>
            <person name="Wang Y."/>
            <person name="Qian P.-Y."/>
            <person name="Dutilh B.E."/>
            <person name="Jetten M.S."/>
        </authorList>
    </citation>
    <scope>NUCLEOTIDE SEQUENCE [LARGE SCALE GENOMIC DNA]</scope>
    <source>
        <strain evidence="2">BSI-1</strain>
    </source>
</reference>